<dbReference type="Gene3D" id="1.10.10.160">
    <property type="match status" value="1"/>
</dbReference>
<dbReference type="Gene3D" id="3.40.50.300">
    <property type="entry name" value="P-loop containing nucleotide triphosphate hydrolases"/>
    <property type="match status" value="2"/>
</dbReference>
<evidence type="ECO:0000256" key="11">
    <source>
        <dbReference type="PROSITE-ProRule" id="PRU00560"/>
    </source>
</evidence>
<dbReference type="Pfam" id="PF00580">
    <property type="entry name" value="UvrD-helicase"/>
    <property type="match status" value="1"/>
</dbReference>
<dbReference type="CDD" id="cd17932">
    <property type="entry name" value="DEXQc_UvrD"/>
    <property type="match status" value="1"/>
</dbReference>
<comment type="catalytic activity">
    <reaction evidence="10">
        <text>ATP + H2O = ADP + phosphate + H(+)</text>
        <dbReference type="Rhea" id="RHEA:13065"/>
        <dbReference type="ChEBI" id="CHEBI:15377"/>
        <dbReference type="ChEBI" id="CHEBI:15378"/>
        <dbReference type="ChEBI" id="CHEBI:30616"/>
        <dbReference type="ChEBI" id="CHEBI:43474"/>
        <dbReference type="ChEBI" id="CHEBI:456216"/>
        <dbReference type="EC" id="5.6.2.4"/>
    </reaction>
</comment>
<comment type="catalytic activity">
    <reaction evidence="8">
        <text>Couples ATP hydrolysis with the unwinding of duplex DNA by translocating in the 3'-5' direction.</text>
        <dbReference type="EC" id="5.6.2.4"/>
    </reaction>
</comment>
<dbReference type="GO" id="GO:0000725">
    <property type="term" value="P:recombinational repair"/>
    <property type="evidence" value="ECO:0007669"/>
    <property type="project" value="TreeGrafter"/>
</dbReference>
<dbReference type="EMBL" id="JAEUBF010001168">
    <property type="protein sequence ID" value="KAH3672259.1"/>
    <property type="molecule type" value="Genomic_DNA"/>
</dbReference>
<keyword evidence="2 11" id="KW-0547">Nucleotide-binding</keyword>
<dbReference type="PROSITE" id="PS51217">
    <property type="entry name" value="UVRD_HELICASE_CTER"/>
    <property type="match status" value="1"/>
</dbReference>
<evidence type="ECO:0000256" key="1">
    <source>
        <dbReference type="ARBA" id="ARBA00009922"/>
    </source>
</evidence>
<evidence type="ECO:0000256" key="7">
    <source>
        <dbReference type="ARBA" id="ARBA00023235"/>
    </source>
</evidence>
<dbReference type="AlphaFoldDB" id="A0A9P8TB37"/>
<keyword evidence="4 11" id="KW-0347">Helicase</keyword>
<sequence length="809" mass="92508">MSGKTKVLTSKVAYLIINHHVSPENIIVTTFTKKAANEMKERLASMLKHSGVSLNRLLIGTFHSICVKILKRHGSKIGLGNFSIGSDRDIIDLLKPILGKRKSQTNYHGIYKEGENPKEYSDPKNVKKVRNQISTLKSKGLSSLDYKNDENHDPDLCDIYQELEASMKELNILDFDDLLVHTTQLLSNYKVLKNIRYVLIDEFQDTNTIQLQLMREFGRQNTQFPDRITVVGDPDQSIYAFRDAVSQNFSLMRNFYSTTKTIILKENYRSVQDILNFGEEFMKKEKGRLTKTLNSQYAATFKPVYHKALDFVSESQYIVDEINTLKRLPNLFKYSDFSILVRASFLTRELEKALVSSKIPYTILKGRAFWERKEVTLILDFLRVIVNKNDRTAILRTFDSISKGVGSSTLEKINTLMKQQFRINRYDAFNVLNKVADSRLKIDRATGAFFLSLKEYLSVILHLEQMYLQDTRSNNNLVKIFDMLMELEVFKKLVEDSNEKKENLEEVKSQLSKFVPQEEDLSLDDGSLFISDQDPTILQNFLTSVDLYLTDSSDNNDAGDGKVVISTIHSAKGLEWPVVFVPAVRDGIIPMRQALNEENGEDEERRVFYVASTRSKLLLYILHSPSHDSGESAFMKGLQALGRTVKSQEAFQNVSRLTNLFKMQITEPPNINLLTNLIGYFKELEKKRIVDGKKSDELKLYTNLKSRAISNDLLAIPTVENRTRFAPKQYNVTSSSIMEASSAVHPNPSKRPTLRKPIANILSKKIDSKIRLPQDPVKITVDAATSKKNSVPQMVKRRKVLGMTRRRPT</sequence>
<protein>
    <recommendedName>
        <fullName evidence="9">DNA 3'-5' helicase</fullName>
        <ecNumber evidence="9">5.6.2.4</ecNumber>
    </recommendedName>
</protein>
<dbReference type="Pfam" id="PF13361">
    <property type="entry name" value="UvrD_C"/>
    <property type="match status" value="1"/>
</dbReference>
<organism evidence="14 15">
    <name type="scientific">Wickerhamomyces mucosus</name>
    <dbReference type="NCBI Taxonomy" id="1378264"/>
    <lineage>
        <taxon>Eukaryota</taxon>
        <taxon>Fungi</taxon>
        <taxon>Dikarya</taxon>
        <taxon>Ascomycota</taxon>
        <taxon>Saccharomycotina</taxon>
        <taxon>Saccharomycetes</taxon>
        <taxon>Phaffomycetales</taxon>
        <taxon>Wickerhamomycetaceae</taxon>
        <taxon>Wickerhamomyces</taxon>
    </lineage>
</organism>
<dbReference type="OrthoDB" id="1470711at2759"/>
<keyword evidence="7" id="KW-0413">Isomerase</keyword>
<dbReference type="PANTHER" id="PTHR11070">
    <property type="entry name" value="UVRD / RECB / PCRA DNA HELICASE FAMILY MEMBER"/>
    <property type="match status" value="1"/>
</dbReference>
<evidence type="ECO:0000256" key="9">
    <source>
        <dbReference type="ARBA" id="ARBA00034808"/>
    </source>
</evidence>
<dbReference type="GO" id="GO:0043138">
    <property type="term" value="F:3'-5' DNA helicase activity"/>
    <property type="evidence" value="ECO:0007669"/>
    <property type="project" value="UniProtKB-EC"/>
</dbReference>
<dbReference type="GO" id="GO:0016787">
    <property type="term" value="F:hydrolase activity"/>
    <property type="evidence" value="ECO:0007669"/>
    <property type="project" value="UniProtKB-UniRule"/>
</dbReference>
<keyword evidence="5 11" id="KW-0067">ATP-binding</keyword>
<dbReference type="InterPro" id="IPR014017">
    <property type="entry name" value="DNA_helicase_UvrD-like_C"/>
</dbReference>
<reference evidence="14" key="1">
    <citation type="journal article" date="2021" name="Open Biol.">
        <title>Shared evolutionary footprints suggest mitochondrial oxidative damage underlies multiple complex I losses in fungi.</title>
        <authorList>
            <person name="Schikora-Tamarit M.A."/>
            <person name="Marcet-Houben M."/>
            <person name="Nosek J."/>
            <person name="Gabaldon T."/>
        </authorList>
    </citation>
    <scope>NUCLEOTIDE SEQUENCE</scope>
    <source>
        <strain evidence="14">CBS6341</strain>
    </source>
</reference>
<dbReference type="PROSITE" id="PS51198">
    <property type="entry name" value="UVRD_HELICASE_ATP_BIND"/>
    <property type="match status" value="1"/>
</dbReference>
<evidence type="ECO:0000256" key="3">
    <source>
        <dbReference type="ARBA" id="ARBA00022801"/>
    </source>
</evidence>
<dbReference type="GO" id="GO:0003677">
    <property type="term" value="F:DNA binding"/>
    <property type="evidence" value="ECO:0007669"/>
    <property type="project" value="UniProtKB-KW"/>
</dbReference>
<comment type="caution">
    <text evidence="14">The sequence shown here is derived from an EMBL/GenBank/DDBJ whole genome shotgun (WGS) entry which is preliminary data.</text>
</comment>
<feature type="domain" description="UvrD-like helicase ATP-binding" evidence="12">
    <location>
        <begin position="1"/>
        <end position="271"/>
    </location>
</feature>
<comment type="similarity">
    <text evidence="1">Belongs to the helicase family. UvrD subfamily.</text>
</comment>
<comment type="caution">
    <text evidence="11">Lacks conserved residue(s) required for the propagation of feature annotation.</text>
</comment>
<evidence type="ECO:0000313" key="15">
    <source>
        <dbReference type="Proteomes" id="UP000769528"/>
    </source>
</evidence>
<evidence type="ECO:0000256" key="2">
    <source>
        <dbReference type="ARBA" id="ARBA00022741"/>
    </source>
</evidence>
<dbReference type="SUPFAM" id="SSF52540">
    <property type="entry name" value="P-loop containing nucleoside triphosphate hydrolases"/>
    <property type="match status" value="1"/>
</dbReference>
<evidence type="ECO:0000256" key="8">
    <source>
        <dbReference type="ARBA" id="ARBA00034617"/>
    </source>
</evidence>
<name>A0A9P8TB37_9ASCO</name>
<dbReference type="EC" id="5.6.2.4" evidence="9"/>
<dbReference type="Gene3D" id="1.10.486.10">
    <property type="entry name" value="PCRA, domain 4"/>
    <property type="match status" value="1"/>
</dbReference>
<evidence type="ECO:0000259" key="13">
    <source>
        <dbReference type="PROSITE" id="PS51217"/>
    </source>
</evidence>
<proteinExistence type="inferred from homology"/>
<evidence type="ECO:0000256" key="10">
    <source>
        <dbReference type="ARBA" id="ARBA00048988"/>
    </source>
</evidence>
<keyword evidence="6" id="KW-0238">DNA-binding</keyword>
<evidence type="ECO:0000256" key="5">
    <source>
        <dbReference type="ARBA" id="ARBA00022840"/>
    </source>
</evidence>
<dbReference type="InterPro" id="IPR027417">
    <property type="entry name" value="P-loop_NTPase"/>
</dbReference>
<dbReference type="PANTHER" id="PTHR11070:SF2">
    <property type="entry name" value="ATP-DEPENDENT DNA HELICASE SRS2"/>
    <property type="match status" value="1"/>
</dbReference>
<dbReference type="InterPro" id="IPR013986">
    <property type="entry name" value="DExx_box_DNA_helicase_dom_sf"/>
</dbReference>
<dbReference type="InterPro" id="IPR014016">
    <property type="entry name" value="UvrD-like_ATP-bd"/>
</dbReference>
<dbReference type="GO" id="GO:0005634">
    <property type="term" value="C:nucleus"/>
    <property type="evidence" value="ECO:0007669"/>
    <property type="project" value="TreeGrafter"/>
</dbReference>
<reference evidence="14" key="2">
    <citation type="submission" date="2021-01" db="EMBL/GenBank/DDBJ databases">
        <authorList>
            <person name="Schikora-Tamarit M.A."/>
        </authorList>
    </citation>
    <scope>NUCLEOTIDE SEQUENCE</scope>
    <source>
        <strain evidence="14">CBS6341</strain>
    </source>
</reference>
<evidence type="ECO:0000259" key="12">
    <source>
        <dbReference type="PROSITE" id="PS51198"/>
    </source>
</evidence>
<gene>
    <name evidence="14" type="ORF">WICMUC_004354</name>
</gene>
<dbReference type="InterPro" id="IPR000212">
    <property type="entry name" value="DNA_helicase_UvrD/REP"/>
</dbReference>
<dbReference type="GO" id="GO:0005524">
    <property type="term" value="F:ATP binding"/>
    <property type="evidence" value="ECO:0007669"/>
    <property type="project" value="UniProtKB-UniRule"/>
</dbReference>
<keyword evidence="3 11" id="KW-0378">Hydrolase</keyword>
<evidence type="ECO:0000256" key="6">
    <source>
        <dbReference type="ARBA" id="ARBA00023125"/>
    </source>
</evidence>
<keyword evidence="15" id="KW-1185">Reference proteome</keyword>
<evidence type="ECO:0000256" key="4">
    <source>
        <dbReference type="ARBA" id="ARBA00022806"/>
    </source>
</evidence>
<feature type="domain" description="UvrD-like helicase C-terminal" evidence="13">
    <location>
        <begin position="272"/>
        <end position="573"/>
    </location>
</feature>
<evidence type="ECO:0000313" key="14">
    <source>
        <dbReference type="EMBL" id="KAH3672259.1"/>
    </source>
</evidence>
<dbReference type="Proteomes" id="UP000769528">
    <property type="component" value="Unassembled WGS sequence"/>
</dbReference>
<accession>A0A9P8TB37</accession>